<dbReference type="GO" id="GO:0007059">
    <property type="term" value="P:chromosome segregation"/>
    <property type="evidence" value="ECO:0007669"/>
    <property type="project" value="TreeGrafter"/>
</dbReference>
<dbReference type="InterPro" id="IPR036086">
    <property type="entry name" value="ParB/Sulfiredoxin_sf"/>
</dbReference>
<feature type="domain" description="ParB-like N-terminal" evidence="3">
    <location>
        <begin position="56"/>
        <end position="156"/>
    </location>
</feature>
<dbReference type="GO" id="GO:0005694">
    <property type="term" value="C:chromosome"/>
    <property type="evidence" value="ECO:0007669"/>
    <property type="project" value="TreeGrafter"/>
</dbReference>
<dbReference type="NCBIfam" id="TIGR00180">
    <property type="entry name" value="parB_part"/>
    <property type="match status" value="1"/>
</dbReference>
<geneLocation type="plasmid" evidence="4 5">
    <name>unnamed</name>
</geneLocation>
<dbReference type="EMBL" id="CP031358">
    <property type="protein sequence ID" value="AXK44043.1"/>
    <property type="molecule type" value="Genomic_DNA"/>
</dbReference>
<dbReference type="InterPro" id="IPR003115">
    <property type="entry name" value="ParB_N"/>
</dbReference>
<dbReference type="Proteomes" id="UP000254508">
    <property type="component" value="Plasmid unnamed"/>
</dbReference>
<dbReference type="SUPFAM" id="SSF110849">
    <property type="entry name" value="ParB/Sulfiredoxin"/>
    <property type="match status" value="1"/>
</dbReference>
<protein>
    <submittedName>
        <fullName evidence="4">ParB/RepB/Spo0J family partition protein</fullName>
    </submittedName>
</protein>
<reference evidence="4 5" key="1">
    <citation type="submission" date="2018-07" db="EMBL/GenBank/DDBJ databases">
        <title>Genome sequence of Erythrobacter strain YH-07, an antagonistic bacterium isolated from Yellow Sea.</title>
        <authorList>
            <person name="Tang T."/>
            <person name="Liu Q."/>
            <person name="Sun X."/>
        </authorList>
    </citation>
    <scope>NUCLEOTIDE SEQUENCE [LARGE SCALE GENOMIC DNA]</scope>
    <source>
        <strain evidence="4 5">YH-07</strain>
        <plasmid evidence="4 5">unnamed</plasmid>
    </source>
</reference>
<evidence type="ECO:0000259" key="3">
    <source>
        <dbReference type="SMART" id="SM00470"/>
    </source>
</evidence>
<dbReference type="CDD" id="cd16405">
    <property type="entry name" value="RepB_like_N"/>
    <property type="match status" value="1"/>
</dbReference>
<accession>A0A345YJE1</accession>
<organism evidence="4 5">
    <name type="scientific">Erythrobacter aureus</name>
    <dbReference type="NCBI Taxonomy" id="2182384"/>
    <lineage>
        <taxon>Bacteria</taxon>
        <taxon>Pseudomonadati</taxon>
        <taxon>Pseudomonadota</taxon>
        <taxon>Alphaproteobacteria</taxon>
        <taxon>Sphingomonadales</taxon>
        <taxon>Erythrobacteraceae</taxon>
        <taxon>Erythrobacter/Porphyrobacter group</taxon>
        <taxon>Erythrobacter</taxon>
    </lineage>
</organism>
<dbReference type="SMART" id="SM00470">
    <property type="entry name" value="ParB"/>
    <property type="match status" value="1"/>
</dbReference>
<feature type="compositionally biased region" description="Polar residues" evidence="2">
    <location>
        <begin position="23"/>
        <end position="32"/>
    </location>
</feature>
<dbReference type="OrthoDB" id="7190674at2"/>
<dbReference type="GO" id="GO:0003677">
    <property type="term" value="F:DNA binding"/>
    <property type="evidence" value="ECO:0007669"/>
    <property type="project" value="InterPro"/>
</dbReference>
<dbReference type="RefSeq" id="WP_115418356.1">
    <property type="nucleotide sequence ID" value="NZ_CP031358.1"/>
</dbReference>
<evidence type="ECO:0000256" key="1">
    <source>
        <dbReference type="ARBA" id="ARBA00006295"/>
    </source>
</evidence>
<dbReference type="InterPro" id="IPR050336">
    <property type="entry name" value="Chromosome_partition/occlusion"/>
</dbReference>
<evidence type="ECO:0000256" key="2">
    <source>
        <dbReference type="SAM" id="MobiDB-lite"/>
    </source>
</evidence>
<comment type="similarity">
    <text evidence="1">Belongs to the ParB family.</text>
</comment>
<dbReference type="InterPro" id="IPR037972">
    <property type="entry name" value="RepB_N"/>
</dbReference>
<evidence type="ECO:0000313" key="4">
    <source>
        <dbReference type="EMBL" id="AXK44043.1"/>
    </source>
</evidence>
<proteinExistence type="inferred from homology"/>
<dbReference type="PANTHER" id="PTHR33375">
    <property type="entry name" value="CHROMOSOME-PARTITIONING PROTEIN PARB-RELATED"/>
    <property type="match status" value="1"/>
</dbReference>
<dbReference type="KEGG" id="err:DVR09_16450"/>
<evidence type="ECO:0000313" key="5">
    <source>
        <dbReference type="Proteomes" id="UP000254508"/>
    </source>
</evidence>
<keyword evidence="5" id="KW-1185">Reference proteome</keyword>
<dbReference type="AlphaFoldDB" id="A0A345YJE1"/>
<sequence length="345" mass="37651">MTTTPKKRGIGADIGKRAREAAEQQSTPASADTRSELVHRSSMLKATDDTVYSTSRWVDPDLCKPSPVNARDYDALTYEDCKDLIDTILSEGQQRVAATVRATDDPEKPYEIVAGLRRHFSISWLRANNYPDFKYLITVAKMDDEAAFRFSDLENRARTDITDVERARSYTEALAKFYGGDLAKMANRIGLSDRNLRRYITLGELDEVFISALGGYRFAKVKHATDIASAGKAEIKMDAMKAEAEVISAEQAERSGEGADLLKPADVVKRLIAASKSGAKPTAKASPKAKLVEVSSSSGKPMLTYAPGTSRAATTIKIAPDTDAGPDEIKEALSKIVDDQFAQKS</sequence>
<name>A0A345YJE1_9SPHN</name>
<gene>
    <name evidence="4" type="ORF">DVR09_16450</name>
</gene>
<keyword evidence="4" id="KW-0614">Plasmid</keyword>
<dbReference type="InterPro" id="IPR004437">
    <property type="entry name" value="ParB/RepB/Spo0J"/>
</dbReference>
<dbReference type="SUPFAM" id="SSF109709">
    <property type="entry name" value="KorB DNA-binding domain-like"/>
    <property type="match status" value="1"/>
</dbReference>
<dbReference type="PANTHER" id="PTHR33375:SF1">
    <property type="entry name" value="CHROMOSOME-PARTITIONING PROTEIN PARB-RELATED"/>
    <property type="match status" value="1"/>
</dbReference>
<feature type="region of interest" description="Disordered" evidence="2">
    <location>
        <begin position="1"/>
        <end position="39"/>
    </location>
</feature>
<dbReference type="Gene3D" id="1.10.10.2830">
    <property type="match status" value="1"/>
</dbReference>